<accession>A0A1N7EW71</accession>
<dbReference type="Proteomes" id="UP000186914">
    <property type="component" value="Unassembled WGS sequence"/>
</dbReference>
<dbReference type="RefSeq" id="WP_076432880.1">
    <property type="nucleotide sequence ID" value="NZ_FTNO01000007.1"/>
</dbReference>
<evidence type="ECO:0000313" key="2">
    <source>
        <dbReference type="EMBL" id="SIR92185.1"/>
    </source>
</evidence>
<dbReference type="AlphaFoldDB" id="A0A1N7EW71"/>
<organism evidence="2 3">
    <name type="scientific">Haladaptatus litoreus</name>
    <dbReference type="NCBI Taxonomy" id="553468"/>
    <lineage>
        <taxon>Archaea</taxon>
        <taxon>Methanobacteriati</taxon>
        <taxon>Methanobacteriota</taxon>
        <taxon>Stenosarchaea group</taxon>
        <taxon>Halobacteria</taxon>
        <taxon>Halobacteriales</taxon>
        <taxon>Haladaptataceae</taxon>
        <taxon>Haladaptatus</taxon>
    </lineage>
</organism>
<feature type="region of interest" description="Disordered" evidence="1">
    <location>
        <begin position="11"/>
        <end position="32"/>
    </location>
</feature>
<gene>
    <name evidence="2" type="ORF">SAMN05421858_4544</name>
</gene>
<proteinExistence type="predicted"/>
<protein>
    <submittedName>
        <fullName evidence="2">Uncharacterized protein</fullName>
    </submittedName>
</protein>
<sequence length="80" mass="9068">MVRQLTFSEITNQRTLTESTDTTTDDTPETPTDLLDRARQHATNIAVKYFPDLLVEAIDWRGFVPDELAVGGDEIQPFSR</sequence>
<reference evidence="3" key="1">
    <citation type="submission" date="2017-01" db="EMBL/GenBank/DDBJ databases">
        <authorList>
            <person name="Varghese N."/>
            <person name="Submissions S."/>
        </authorList>
    </citation>
    <scope>NUCLEOTIDE SEQUENCE [LARGE SCALE GENOMIC DNA]</scope>
    <source>
        <strain evidence="3">CGMCC 1.7737</strain>
    </source>
</reference>
<evidence type="ECO:0000256" key="1">
    <source>
        <dbReference type="SAM" id="MobiDB-lite"/>
    </source>
</evidence>
<keyword evidence="3" id="KW-1185">Reference proteome</keyword>
<dbReference type="EMBL" id="FTNO01000007">
    <property type="protein sequence ID" value="SIR92185.1"/>
    <property type="molecule type" value="Genomic_DNA"/>
</dbReference>
<name>A0A1N7EW71_9EURY</name>
<evidence type="ECO:0000313" key="3">
    <source>
        <dbReference type="Proteomes" id="UP000186914"/>
    </source>
</evidence>